<feature type="binding site" evidence="7">
    <location>
        <position position="44"/>
    </location>
    <ligand>
        <name>a divalent metal cation</name>
        <dbReference type="ChEBI" id="CHEBI:60240"/>
    </ligand>
</feature>
<feature type="site" description="Transition state stabilizer" evidence="7">
    <location>
        <position position="134"/>
    </location>
</feature>
<evidence type="ECO:0000259" key="9">
    <source>
        <dbReference type="Pfam" id="PF02542"/>
    </source>
</evidence>
<feature type="domain" description="2-C-methyl-D-erythritol 2,4-cyclodiphosphate synthase" evidence="9">
    <location>
        <begin position="3"/>
        <end position="154"/>
    </location>
</feature>
<dbReference type="eggNOG" id="COG0245">
    <property type="taxonomic scope" value="Bacteria"/>
</dbReference>
<evidence type="ECO:0000256" key="7">
    <source>
        <dbReference type="HAMAP-Rule" id="MF_00107"/>
    </source>
</evidence>
<keyword evidence="5 7" id="KW-0414">Isoprene biosynthesis</keyword>
<dbReference type="NCBIfam" id="TIGR00151">
    <property type="entry name" value="ispF"/>
    <property type="match status" value="1"/>
</dbReference>
<dbReference type="InterPro" id="IPR036571">
    <property type="entry name" value="MECDP_synthase_sf"/>
</dbReference>
<comment type="pathway">
    <text evidence="2 7">Isoprenoid biosynthesis; isopentenyl diphosphate biosynthesis via DXP pathway; isopentenyl diphosphate from 1-deoxy-D-xylulose 5-phosphate: step 4/6.</text>
</comment>
<comment type="catalytic activity">
    <reaction evidence="1 7 8">
        <text>4-CDP-2-C-methyl-D-erythritol 2-phosphate = 2-C-methyl-D-erythritol 2,4-cyclic diphosphate + CMP</text>
        <dbReference type="Rhea" id="RHEA:23864"/>
        <dbReference type="ChEBI" id="CHEBI:57919"/>
        <dbReference type="ChEBI" id="CHEBI:58483"/>
        <dbReference type="ChEBI" id="CHEBI:60377"/>
        <dbReference type="EC" id="4.6.1.12"/>
    </reaction>
</comment>
<comment type="subunit">
    <text evidence="7">Homotrimer.</text>
</comment>
<dbReference type="KEGG" id="tta:Theth_0375"/>
<sequence>MELRIGFGVDRHPFKEGRKLILAGVEVESSFGLDGHSDADVVCHALIDALLGATCLGDIGQHFPEETTPVGSSSIKMLEKISRLIEKLGWKIVNVDTTVICGKIKLSNLREKMVQSLAAALNVNEDQVSVKFKSGNNLGFEAKDGISCYAICLLSR</sequence>
<dbReference type="HOGENOM" id="CLU_084630_2_0_0"/>
<evidence type="ECO:0000313" key="11">
    <source>
        <dbReference type="Proteomes" id="UP000006804"/>
    </source>
</evidence>
<dbReference type="InterPro" id="IPR003526">
    <property type="entry name" value="MECDP_synthase"/>
</dbReference>
<dbReference type="PATRIC" id="fig|688269.3.peg.386"/>
<evidence type="ECO:0000256" key="5">
    <source>
        <dbReference type="ARBA" id="ARBA00023229"/>
    </source>
</evidence>
<dbReference type="SUPFAM" id="SSF69765">
    <property type="entry name" value="IpsF-like"/>
    <property type="match status" value="1"/>
</dbReference>
<evidence type="ECO:0000256" key="8">
    <source>
        <dbReference type="RuleBase" id="RU004395"/>
    </source>
</evidence>
<feature type="binding site" evidence="7">
    <location>
        <position position="143"/>
    </location>
    <ligand>
        <name>4-CDP-2-C-methyl-D-erythritol 2-phosphate</name>
        <dbReference type="ChEBI" id="CHEBI:57919"/>
    </ligand>
</feature>
<keyword evidence="6 7" id="KW-0456">Lyase</keyword>
<dbReference type="Pfam" id="PF02542">
    <property type="entry name" value="YgbB"/>
    <property type="match status" value="1"/>
</dbReference>
<evidence type="ECO:0000256" key="3">
    <source>
        <dbReference type="ARBA" id="ARBA00012579"/>
    </source>
</evidence>
<feature type="binding site" evidence="7">
    <location>
        <begin position="58"/>
        <end position="60"/>
    </location>
    <ligand>
        <name>4-CDP-2-C-methyl-D-erythritol 2-phosphate</name>
        <dbReference type="ChEBI" id="CHEBI:57919"/>
    </ligand>
</feature>
<protein>
    <recommendedName>
        <fullName evidence="3 7">2-C-methyl-D-erythritol 2,4-cyclodiphosphate synthase</fullName>
        <shortName evidence="7">MECDP-synthase</shortName>
        <shortName evidence="7">MECPP-synthase</shortName>
        <shortName evidence="7">MECPS</shortName>
        <ecNumber evidence="3 7">4.6.1.12</ecNumber>
    </recommendedName>
</protein>
<dbReference type="GO" id="GO:0046872">
    <property type="term" value="F:metal ion binding"/>
    <property type="evidence" value="ECO:0007669"/>
    <property type="project" value="UniProtKB-KW"/>
</dbReference>
<comment type="caution">
    <text evidence="7">Lacks conserved residue(s) required for the propagation of feature annotation.</text>
</comment>
<feature type="binding site" evidence="7">
    <location>
        <begin position="36"/>
        <end position="37"/>
    </location>
    <ligand>
        <name>4-CDP-2-C-methyl-D-erythritol 2-phosphate</name>
        <dbReference type="ChEBI" id="CHEBI:57919"/>
    </ligand>
</feature>
<feature type="binding site" evidence="7">
    <location>
        <position position="12"/>
    </location>
    <ligand>
        <name>a divalent metal cation</name>
        <dbReference type="ChEBI" id="CHEBI:60240"/>
    </ligand>
</feature>
<dbReference type="Gene3D" id="3.30.1330.50">
    <property type="entry name" value="2-C-methyl-D-erythritol 2,4-cyclodiphosphate synthase"/>
    <property type="match status" value="1"/>
</dbReference>
<dbReference type="EMBL" id="CP002351">
    <property type="protein sequence ID" value="AEH50470.1"/>
    <property type="molecule type" value="Genomic_DNA"/>
</dbReference>
<organism evidence="10 11">
    <name type="scientific">Pseudothermotoga thermarum DSM 5069</name>
    <dbReference type="NCBI Taxonomy" id="688269"/>
    <lineage>
        <taxon>Bacteria</taxon>
        <taxon>Thermotogati</taxon>
        <taxon>Thermotogota</taxon>
        <taxon>Thermotogae</taxon>
        <taxon>Thermotogales</taxon>
        <taxon>Thermotogaceae</taxon>
        <taxon>Pseudothermotoga</taxon>
    </lineage>
</organism>
<dbReference type="RefSeq" id="WP_013931693.1">
    <property type="nucleotide sequence ID" value="NC_015707.1"/>
</dbReference>
<dbReference type="Proteomes" id="UP000006804">
    <property type="component" value="Chromosome"/>
</dbReference>
<reference evidence="10 11" key="1">
    <citation type="submission" date="2010-11" db="EMBL/GenBank/DDBJ databases">
        <title>The complete genome of Thermotoga thermarum DSM 5069.</title>
        <authorList>
            <consortium name="US DOE Joint Genome Institute (JGI-PGF)"/>
            <person name="Lucas S."/>
            <person name="Copeland A."/>
            <person name="Lapidus A."/>
            <person name="Bruce D."/>
            <person name="Goodwin L."/>
            <person name="Pitluck S."/>
            <person name="Kyrpides N."/>
            <person name="Mavromatis K."/>
            <person name="Ivanova N."/>
            <person name="Zeytun A."/>
            <person name="Brettin T."/>
            <person name="Detter J.C."/>
            <person name="Tapia R."/>
            <person name="Han C."/>
            <person name="Land M."/>
            <person name="Hauser L."/>
            <person name="Markowitz V."/>
            <person name="Cheng J.-F."/>
            <person name="Hugenholtz P."/>
            <person name="Woyke T."/>
            <person name="Wu D."/>
            <person name="Spring S."/>
            <person name="Schroeder M."/>
            <person name="Brambilla E."/>
            <person name="Klenk H.-P."/>
            <person name="Eisen J.A."/>
        </authorList>
    </citation>
    <scope>NUCLEOTIDE SEQUENCE [LARGE SCALE GENOMIC DNA]</scope>
    <source>
        <strain evidence="10 11">DSM 5069</strain>
    </source>
</reference>
<evidence type="ECO:0000256" key="1">
    <source>
        <dbReference type="ARBA" id="ARBA00000200"/>
    </source>
</evidence>
<name>F7YVG2_9THEM</name>
<dbReference type="UniPathway" id="UPA00056">
    <property type="reaction ID" value="UER00095"/>
</dbReference>
<accession>F7YVG2</accession>
<dbReference type="GO" id="GO:0016114">
    <property type="term" value="P:terpenoid biosynthetic process"/>
    <property type="evidence" value="ECO:0007669"/>
    <property type="project" value="InterPro"/>
</dbReference>
<dbReference type="GO" id="GO:0019288">
    <property type="term" value="P:isopentenyl diphosphate biosynthetic process, methylerythritol 4-phosphate pathway"/>
    <property type="evidence" value="ECO:0007669"/>
    <property type="project" value="UniProtKB-UniRule"/>
</dbReference>
<dbReference type="STRING" id="688269.Theth_0375"/>
<evidence type="ECO:0000256" key="4">
    <source>
        <dbReference type="ARBA" id="ARBA00022723"/>
    </source>
</evidence>
<dbReference type="PANTHER" id="PTHR43181:SF1">
    <property type="entry name" value="2-C-METHYL-D-ERYTHRITOL 2,4-CYCLODIPHOSPHATE SYNTHASE, CHLOROPLASTIC"/>
    <property type="match status" value="1"/>
</dbReference>
<feature type="binding site" evidence="7">
    <location>
        <position position="140"/>
    </location>
    <ligand>
        <name>4-CDP-2-C-methyl-D-erythritol 2-phosphate</name>
        <dbReference type="ChEBI" id="CHEBI:57919"/>
    </ligand>
</feature>
<feature type="site" description="Transition state stabilizer" evidence="7">
    <location>
        <position position="36"/>
    </location>
</feature>
<comment type="function">
    <text evidence="7">Involved in the biosynthesis of isopentenyl diphosphate (IPP) and dimethylallyl diphosphate (DMAPP), two major building blocks of isoprenoid compounds. Catalyzes the conversion of 4-diphosphocytidyl-2-C-methyl-D-erythritol 2-phosphate (CDP-ME2P) to 2-C-methyl-D-erythritol 2,4-cyclodiphosphate (ME-CPP) with a corresponding release of cytidine 5-monophosphate (CMP).</text>
</comment>
<dbReference type="HAMAP" id="MF_00107">
    <property type="entry name" value="IspF"/>
    <property type="match status" value="1"/>
</dbReference>
<dbReference type="InterPro" id="IPR020555">
    <property type="entry name" value="MECDP_synthase_CS"/>
</dbReference>
<gene>
    <name evidence="7" type="primary">ispF</name>
    <name evidence="10" type="ORF">Theth_0375</name>
</gene>
<keyword evidence="4 7" id="KW-0479">Metal-binding</keyword>
<feature type="binding site" evidence="7">
    <location>
        <begin position="10"/>
        <end position="12"/>
    </location>
    <ligand>
        <name>4-CDP-2-C-methyl-D-erythritol 2-phosphate</name>
        <dbReference type="ChEBI" id="CHEBI:57919"/>
    </ligand>
</feature>
<evidence type="ECO:0000256" key="6">
    <source>
        <dbReference type="ARBA" id="ARBA00023239"/>
    </source>
</evidence>
<keyword evidence="11" id="KW-1185">Reference proteome</keyword>
<comment type="cofactor">
    <cofactor evidence="7">
        <name>a divalent metal cation</name>
        <dbReference type="ChEBI" id="CHEBI:60240"/>
    </cofactor>
    <text evidence="7">Binds 1 divalent metal cation per subunit.</text>
</comment>
<dbReference type="CDD" id="cd00554">
    <property type="entry name" value="MECDP_synthase"/>
    <property type="match status" value="1"/>
</dbReference>
<dbReference type="GO" id="GO:0008685">
    <property type="term" value="F:2-C-methyl-D-erythritol 2,4-cyclodiphosphate synthase activity"/>
    <property type="evidence" value="ECO:0007669"/>
    <property type="project" value="UniProtKB-UniRule"/>
</dbReference>
<dbReference type="PANTHER" id="PTHR43181">
    <property type="entry name" value="2-C-METHYL-D-ERYTHRITOL 2,4-CYCLODIPHOSPHATE SYNTHASE, CHLOROPLASTIC"/>
    <property type="match status" value="1"/>
</dbReference>
<evidence type="ECO:0000256" key="2">
    <source>
        <dbReference type="ARBA" id="ARBA00004709"/>
    </source>
</evidence>
<dbReference type="AlphaFoldDB" id="F7YVG2"/>
<comment type="similarity">
    <text evidence="7 8">Belongs to the IspF family.</text>
</comment>
<evidence type="ECO:0000313" key="10">
    <source>
        <dbReference type="EMBL" id="AEH50470.1"/>
    </source>
</evidence>
<dbReference type="PROSITE" id="PS01350">
    <property type="entry name" value="ISPF"/>
    <property type="match status" value="1"/>
</dbReference>
<feature type="binding site" evidence="7">
    <location>
        <position position="10"/>
    </location>
    <ligand>
        <name>a divalent metal cation</name>
        <dbReference type="ChEBI" id="CHEBI:60240"/>
    </ligand>
</feature>
<dbReference type="EC" id="4.6.1.12" evidence="3 7"/>
<proteinExistence type="inferred from homology"/>